<evidence type="ECO:0000313" key="1">
    <source>
        <dbReference type="EMBL" id="MRH22992.1"/>
    </source>
</evidence>
<dbReference type="OrthoDB" id="7059994at2"/>
<proteinExistence type="predicted"/>
<protein>
    <submittedName>
        <fullName evidence="1">Uncharacterized protein</fullName>
    </submittedName>
</protein>
<reference evidence="1 2" key="1">
    <citation type="submission" date="2019-11" db="EMBL/GenBank/DDBJ databases">
        <title>Draft Whole-Genome sequence of the marine photosynthetic bacterium Rhodovulum strictum DSM 11289.</title>
        <authorList>
            <person name="Kyndt J.A."/>
            <person name="Meyer T.E."/>
        </authorList>
    </citation>
    <scope>NUCLEOTIDE SEQUENCE [LARGE SCALE GENOMIC DNA]</scope>
    <source>
        <strain evidence="1 2">DSM 11289</strain>
    </source>
</reference>
<organism evidence="1 2">
    <name type="scientific">Rhodovulum strictum</name>
    <dbReference type="NCBI Taxonomy" id="58314"/>
    <lineage>
        <taxon>Bacteria</taxon>
        <taxon>Pseudomonadati</taxon>
        <taxon>Pseudomonadota</taxon>
        <taxon>Alphaproteobacteria</taxon>
        <taxon>Rhodobacterales</taxon>
        <taxon>Paracoccaceae</taxon>
        <taxon>Rhodovulum</taxon>
    </lineage>
</organism>
<accession>A0A844BPT9</accession>
<evidence type="ECO:0000313" key="2">
    <source>
        <dbReference type="Proteomes" id="UP000466730"/>
    </source>
</evidence>
<comment type="caution">
    <text evidence="1">The sequence shown here is derived from an EMBL/GenBank/DDBJ whole genome shotgun (WGS) entry which is preliminary data.</text>
</comment>
<keyword evidence="2" id="KW-1185">Reference proteome</keyword>
<dbReference type="RefSeq" id="WP_153750241.1">
    <property type="nucleotide sequence ID" value="NZ_BAAADI010000051.1"/>
</dbReference>
<dbReference type="AlphaFoldDB" id="A0A844BPT9"/>
<gene>
    <name evidence="1" type="ORF">GH815_18770</name>
</gene>
<name>A0A844BPT9_9RHOB</name>
<dbReference type="EMBL" id="WJPO01000092">
    <property type="protein sequence ID" value="MRH22992.1"/>
    <property type="molecule type" value="Genomic_DNA"/>
</dbReference>
<sequence length="131" mass="14994">MKTTFNALLNADSVEGISKIKKYDETLTGRNWEDFKRFIVESYPECADHFGTGAGLRLQRMDSDLAEAVMLRFARMGYACLPVHDSFIVHHDMRDVLEDTMKAVFRDMFGVESKVEFDMGDGEHIEPSEHP</sequence>
<dbReference type="Proteomes" id="UP000466730">
    <property type="component" value="Unassembled WGS sequence"/>
</dbReference>